<feature type="region of interest" description="Disordered" evidence="3">
    <location>
        <begin position="990"/>
        <end position="1043"/>
    </location>
</feature>
<dbReference type="GO" id="GO:0003723">
    <property type="term" value="F:RNA binding"/>
    <property type="evidence" value="ECO:0007669"/>
    <property type="project" value="UniProtKB-UniRule"/>
</dbReference>
<organism evidence="5">
    <name type="scientific">Graphocephala atropunctata</name>
    <dbReference type="NCBI Taxonomy" id="36148"/>
    <lineage>
        <taxon>Eukaryota</taxon>
        <taxon>Metazoa</taxon>
        <taxon>Ecdysozoa</taxon>
        <taxon>Arthropoda</taxon>
        <taxon>Hexapoda</taxon>
        <taxon>Insecta</taxon>
        <taxon>Pterygota</taxon>
        <taxon>Neoptera</taxon>
        <taxon>Paraneoptera</taxon>
        <taxon>Hemiptera</taxon>
        <taxon>Auchenorrhyncha</taxon>
        <taxon>Membracoidea</taxon>
        <taxon>Cicadellidae</taxon>
        <taxon>Cicadellinae</taxon>
        <taxon>Cicadellini</taxon>
        <taxon>Graphocephala</taxon>
    </lineage>
</organism>
<dbReference type="Gene3D" id="3.30.70.330">
    <property type="match status" value="1"/>
</dbReference>
<keyword evidence="1 2" id="KW-0694">RNA-binding</keyword>
<dbReference type="InterPro" id="IPR036236">
    <property type="entry name" value="Znf_C2H2_sf"/>
</dbReference>
<dbReference type="PROSITE" id="PS50102">
    <property type="entry name" value="RRM"/>
    <property type="match status" value="1"/>
</dbReference>
<dbReference type="AlphaFoldDB" id="A0A1B6L911"/>
<feature type="region of interest" description="Disordered" evidence="3">
    <location>
        <begin position="41"/>
        <end position="64"/>
    </location>
</feature>
<accession>A0A1B6L911</accession>
<dbReference type="SMART" id="SM00355">
    <property type="entry name" value="ZnF_C2H2"/>
    <property type="match status" value="6"/>
</dbReference>
<feature type="non-terminal residue" evidence="5">
    <location>
        <position position="1152"/>
    </location>
</feature>
<feature type="compositionally biased region" description="Polar residues" evidence="3">
    <location>
        <begin position="49"/>
        <end position="60"/>
    </location>
</feature>
<evidence type="ECO:0000256" key="3">
    <source>
        <dbReference type="SAM" id="MobiDB-lite"/>
    </source>
</evidence>
<feature type="compositionally biased region" description="Basic and acidic residues" evidence="3">
    <location>
        <begin position="599"/>
        <end position="623"/>
    </location>
</feature>
<feature type="region of interest" description="Disordered" evidence="3">
    <location>
        <begin position="869"/>
        <end position="896"/>
    </location>
</feature>
<dbReference type="GO" id="GO:0008270">
    <property type="term" value="F:zinc ion binding"/>
    <property type="evidence" value="ECO:0007669"/>
    <property type="project" value="InterPro"/>
</dbReference>
<gene>
    <name evidence="5" type="ORF">g.39673</name>
</gene>
<feature type="domain" description="RRM" evidence="4">
    <location>
        <begin position="1049"/>
        <end position="1141"/>
    </location>
</feature>
<protein>
    <recommendedName>
        <fullName evidence="4">RRM domain-containing protein</fullName>
    </recommendedName>
</protein>
<dbReference type="SMART" id="SM00451">
    <property type="entry name" value="ZnF_U1"/>
    <property type="match status" value="4"/>
</dbReference>
<feature type="compositionally biased region" description="Acidic residues" evidence="3">
    <location>
        <begin position="879"/>
        <end position="894"/>
    </location>
</feature>
<feature type="non-terminal residue" evidence="5">
    <location>
        <position position="1"/>
    </location>
</feature>
<feature type="compositionally biased region" description="Acidic residues" evidence="3">
    <location>
        <begin position="1014"/>
        <end position="1028"/>
    </location>
</feature>
<proteinExistence type="predicted"/>
<dbReference type="SMART" id="SM00360">
    <property type="entry name" value="RRM"/>
    <property type="match status" value="1"/>
</dbReference>
<feature type="compositionally biased region" description="Basic and acidic residues" evidence="3">
    <location>
        <begin position="565"/>
        <end position="585"/>
    </location>
</feature>
<evidence type="ECO:0000259" key="4">
    <source>
        <dbReference type="PROSITE" id="PS50102"/>
    </source>
</evidence>
<dbReference type="InterPro" id="IPR012677">
    <property type="entry name" value="Nucleotide-bd_a/b_plait_sf"/>
</dbReference>
<dbReference type="PROSITE" id="PS00028">
    <property type="entry name" value="ZINC_FINGER_C2H2_1"/>
    <property type="match status" value="1"/>
</dbReference>
<evidence type="ECO:0000313" key="5">
    <source>
        <dbReference type="EMBL" id="JAT20188.1"/>
    </source>
</evidence>
<dbReference type="InterPro" id="IPR013087">
    <property type="entry name" value="Znf_C2H2_type"/>
</dbReference>
<feature type="region of interest" description="Disordered" evidence="3">
    <location>
        <begin position="559"/>
        <end position="639"/>
    </location>
</feature>
<sequence>PHGKIPEIEIAGLGNKEMDKSLAFLSKENVVRKANPFLSTEPENLFRKPSSSVNDANNQKDFGRSTDMLTSVSKTNRHGKIPENEMAGLGNKEMDKSLAFLSKENVVRKANPFLSTEPENLFRKPSSSVNDVNNQKDLRSTDMLTSVSKTNPHGKIPEIEIAGLGNKEMDKSLAFLSKENVVRKANPKNCNENQLHNLPPISKPANNEGLSFPVTRNIRHGPSKINDQINYNASPEGQFLSSTFISDLSTFENKITKDKDQLKGNVSTDISISSTKIVPDSVEDILRKKTDPNFGNSESSVSEMSQYNQGLSNLPKSTPSFFDSTLLLPVKVSENEGRFMDTHKGNVVEKEIENVSSYTTLDMNSISTEMPPSVQRNINSKLQGMQTPKSISKKAVKNKISMNSNTLKHIDMLAENICSSSSQKGEKTIYPQNKFLNKDLLHLDQKVGIGLYKPEPNRNCSLQECIYEITNLSVENEETTCSLQQLLLTNLQVVNSFISALKTCPSLNEEVVNEIHLLRENVSSFSTDKLAQSVYSTSKFDHKTSSLSQRTGTDELVGYTSQNFSHEKTTVETSKEGKSSPKDKNTIPFPFENPSTMIHDFDSEKREKEHIESSGNEENKHEQTCLPNAEDDATKKSPLPPNYEELLNIVYNSLEKGFPIDFSLFVCRFCDFVANSGDDANCHLSDENHLKNQLDKKGTKWHICELCCLNIYGTNNHFKEHCSTEQHNKVVSLKISRSDNIPSGNDVESSAVNQFDCASVCSSTSDMSNKKSQIKIQPHEILLAIAKDSLSKSSGSVVGLYCQICYKYTVYNNSTSVDHLNTKKHNDMLRGRKGYKMFSCRTCKVELYGDKRIWAEHIKLPHHLELSSLGGKPENINQDTEESEADDNNDELSNEEGPHFDLMKAVIKKHLSDESMKTVFGFYCHLCQSYFLDELNWNSHKKSPSHVNRMNSFECLRKQLFHQCNVCNVILIGSDHVFSLHNKSVVHQAIGRQRRRNVPSDQMRDDNLSVSGDESIEQDSDDSEDENTTDSHSTTSTSKKDETRKINEKGIYVGGLPKGIQQKDVFEAFKPFGFMTKCILTRDSSCSQIVYRKCENAQRALERQRIMIRNTMVSIHPLFEDSNQRRGKKEQTKLNVAVVDSLRSQNSLEALV</sequence>
<evidence type="ECO:0000256" key="2">
    <source>
        <dbReference type="PROSITE-ProRule" id="PRU00176"/>
    </source>
</evidence>
<dbReference type="InterPro" id="IPR003604">
    <property type="entry name" value="Matrin/U1-like-C_Znf_C2H2"/>
</dbReference>
<reference evidence="5" key="1">
    <citation type="submission" date="2015-11" db="EMBL/GenBank/DDBJ databases">
        <title>De novo transcriptome assembly of four potential Pierce s Disease insect vectors from Arizona vineyards.</title>
        <authorList>
            <person name="Tassone E.E."/>
        </authorList>
    </citation>
    <scope>NUCLEOTIDE SEQUENCE</scope>
</reference>
<dbReference type="Pfam" id="PF00076">
    <property type="entry name" value="RRM_1"/>
    <property type="match status" value="1"/>
</dbReference>
<name>A0A1B6L911_9HEMI</name>
<dbReference type="InterPro" id="IPR000504">
    <property type="entry name" value="RRM_dom"/>
</dbReference>
<dbReference type="InterPro" id="IPR035979">
    <property type="entry name" value="RBD_domain_sf"/>
</dbReference>
<dbReference type="SUPFAM" id="SSF54928">
    <property type="entry name" value="RNA-binding domain, RBD"/>
    <property type="match status" value="1"/>
</dbReference>
<dbReference type="SUPFAM" id="SSF57667">
    <property type="entry name" value="beta-beta-alpha zinc fingers"/>
    <property type="match status" value="1"/>
</dbReference>
<dbReference type="CDD" id="cd00590">
    <property type="entry name" value="RRM_SF"/>
    <property type="match status" value="1"/>
</dbReference>
<dbReference type="EMBL" id="GEBQ01019789">
    <property type="protein sequence ID" value="JAT20188.1"/>
    <property type="molecule type" value="Transcribed_RNA"/>
</dbReference>
<evidence type="ECO:0000256" key="1">
    <source>
        <dbReference type="ARBA" id="ARBA00022884"/>
    </source>
</evidence>